<keyword evidence="2" id="KW-1185">Reference proteome</keyword>
<evidence type="ECO:0000313" key="2">
    <source>
        <dbReference type="Proteomes" id="UP000789759"/>
    </source>
</evidence>
<accession>A0A9N9E989</accession>
<dbReference type="AlphaFoldDB" id="A0A9N9E989"/>
<feature type="non-terminal residue" evidence="1">
    <location>
        <position position="162"/>
    </location>
</feature>
<organism evidence="1 2">
    <name type="scientific">Cetraspora pellucida</name>
    <dbReference type="NCBI Taxonomy" id="1433469"/>
    <lineage>
        <taxon>Eukaryota</taxon>
        <taxon>Fungi</taxon>
        <taxon>Fungi incertae sedis</taxon>
        <taxon>Mucoromycota</taxon>
        <taxon>Glomeromycotina</taxon>
        <taxon>Glomeromycetes</taxon>
        <taxon>Diversisporales</taxon>
        <taxon>Gigasporaceae</taxon>
        <taxon>Cetraspora</taxon>
    </lineage>
</organism>
<protein>
    <submittedName>
        <fullName evidence="1">15397_t:CDS:1</fullName>
    </submittedName>
</protein>
<dbReference type="EMBL" id="CAJVQA010008352">
    <property type="protein sequence ID" value="CAG8670288.1"/>
    <property type="molecule type" value="Genomic_DNA"/>
</dbReference>
<name>A0A9N9E989_9GLOM</name>
<dbReference type="OrthoDB" id="2441966at2759"/>
<reference evidence="1" key="1">
    <citation type="submission" date="2021-06" db="EMBL/GenBank/DDBJ databases">
        <authorList>
            <person name="Kallberg Y."/>
            <person name="Tangrot J."/>
            <person name="Rosling A."/>
        </authorList>
    </citation>
    <scope>NUCLEOTIDE SEQUENCE</scope>
    <source>
        <strain evidence="1">FL966</strain>
    </source>
</reference>
<evidence type="ECO:0000313" key="1">
    <source>
        <dbReference type="EMBL" id="CAG8670288.1"/>
    </source>
</evidence>
<proteinExistence type="predicted"/>
<sequence>EVCKRSLVSGWRKITDDILGKAEAKGTLALYYVDCKNKEKKQNLLPIYSFQELQKEIKNKNNQLNIFFDSIYNAANPFKRNKKYLEKLDKCLAFECYLICGNHNSKLTAFKTKMSIFLNSMKTSHEAIDAFVNAEIMITSYHMDQKKADFAKLYDDIVDSYF</sequence>
<gene>
    <name evidence="1" type="ORF">CPELLU_LOCUS10238</name>
</gene>
<dbReference type="Proteomes" id="UP000789759">
    <property type="component" value="Unassembled WGS sequence"/>
</dbReference>
<comment type="caution">
    <text evidence="1">The sequence shown here is derived from an EMBL/GenBank/DDBJ whole genome shotgun (WGS) entry which is preliminary data.</text>
</comment>
<feature type="non-terminal residue" evidence="1">
    <location>
        <position position="1"/>
    </location>
</feature>